<dbReference type="EMBL" id="BDDD01000545">
    <property type="protein sequence ID" value="GAV67404.1"/>
    <property type="molecule type" value="Genomic_DNA"/>
</dbReference>
<accession>A0A1Q3BHQ2</accession>
<dbReference type="GO" id="GO:0003676">
    <property type="term" value="F:nucleic acid binding"/>
    <property type="evidence" value="ECO:0007669"/>
    <property type="project" value="InterPro"/>
</dbReference>
<feature type="compositionally biased region" description="Basic and acidic residues" evidence="2">
    <location>
        <begin position="56"/>
        <end position="68"/>
    </location>
</feature>
<dbReference type="GO" id="GO:0008270">
    <property type="term" value="F:zinc ion binding"/>
    <property type="evidence" value="ECO:0007669"/>
    <property type="project" value="UniProtKB-KW"/>
</dbReference>
<protein>
    <submittedName>
        <fullName evidence="4">Zf-CCHC domain-containing protein</fullName>
    </submittedName>
</protein>
<dbReference type="Gene3D" id="4.10.60.10">
    <property type="entry name" value="Zinc finger, CCHC-type"/>
    <property type="match status" value="1"/>
</dbReference>
<comment type="caution">
    <text evidence="4">The sequence shown here is derived from an EMBL/GenBank/DDBJ whole genome shotgun (WGS) entry which is preliminary data.</text>
</comment>
<evidence type="ECO:0000313" key="4">
    <source>
        <dbReference type="EMBL" id="GAV67404.1"/>
    </source>
</evidence>
<evidence type="ECO:0000259" key="3">
    <source>
        <dbReference type="PROSITE" id="PS50158"/>
    </source>
</evidence>
<dbReference type="InterPro" id="IPR036875">
    <property type="entry name" value="Znf_CCHC_sf"/>
</dbReference>
<keyword evidence="1" id="KW-0479">Metal-binding</keyword>
<dbReference type="Pfam" id="PF00098">
    <property type="entry name" value="zf-CCHC"/>
    <property type="match status" value="2"/>
</dbReference>
<evidence type="ECO:0000256" key="1">
    <source>
        <dbReference type="PROSITE-ProRule" id="PRU00047"/>
    </source>
</evidence>
<evidence type="ECO:0000256" key="2">
    <source>
        <dbReference type="SAM" id="MobiDB-lite"/>
    </source>
</evidence>
<sequence length="344" mass="40131">MKNHENVDIKKKKAIAFKASKEDSESDEDGDVALITSQFKRFLKNQKGRKIFKKNFRQDEESSKRDEPTCYECNKPGHYKNECPNLKKKEPFKKKKEFFKKKKAMVATWSDSDPSTSEEESDEEVAHIAYMAIEDEEDEVNFSFDELQNAYEKLYVEYENVCLKNKSLKKNAIFFKHLNEIESLKDKNSFYVNEIDILNGSSKLSNDFMEENGKLKIEIDALKKSFSIFSNSSTKLENLLGLQRCVFDKAGLGFEEMKNVKHFNNFFVKKFDPQIICNYCGRLGHISTSCTYRNLGKTRKIWVPKLEFPRKDIDAFRKEVDAFSNRQHPGNMERLVQPLLTATN</sequence>
<dbReference type="SMART" id="SM00343">
    <property type="entry name" value="ZnF_C2HC"/>
    <property type="match status" value="2"/>
</dbReference>
<proteinExistence type="predicted"/>
<reference evidence="5" key="1">
    <citation type="submission" date="2016-04" db="EMBL/GenBank/DDBJ databases">
        <title>Cephalotus genome sequencing.</title>
        <authorList>
            <person name="Fukushima K."/>
            <person name="Hasebe M."/>
            <person name="Fang X."/>
        </authorList>
    </citation>
    <scope>NUCLEOTIDE SEQUENCE [LARGE SCALE GENOMIC DNA]</scope>
    <source>
        <strain evidence="5">cv. St1</strain>
    </source>
</reference>
<feature type="domain" description="CCHC-type" evidence="3">
    <location>
        <begin position="70"/>
        <end position="85"/>
    </location>
</feature>
<feature type="domain" description="CCHC-type" evidence="3">
    <location>
        <begin position="277"/>
        <end position="290"/>
    </location>
</feature>
<feature type="region of interest" description="Disordered" evidence="2">
    <location>
        <begin position="54"/>
        <end position="75"/>
    </location>
</feature>
<gene>
    <name evidence="4" type="ORF">CFOL_v3_10910</name>
</gene>
<dbReference type="AlphaFoldDB" id="A0A1Q3BHQ2"/>
<organism evidence="4 5">
    <name type="scientific">Cephalotus follicularis</name>
    <name type="common">Albany pitcher plant</name>
    <dbReference type="NCBI Taxonomy" id="3775"/>
    <lineage>
        <taxon>Eukaryota</taxon>
        <taxon>Viridiplantae</taxon>
        <taxon>Streptophyta</taxon>
        <taxon>Embryophyta</taxon>
        <taxon>Tracheophyta</taxon>
        <taxon>Spermatophyta</taxon>
        <taxon>Magnoliopsida</taxon>
        <taxon>eudicotyledons</taxon>
        <taxon>Gunneridae</taxon>
        <taxon>Pentapetalae</taxon>
        <taxon>rosids</taxon>
        <taxon>fabids</taxon>
        <taxon>Oxalidales</taxon>
        <taxon>Cephalotaceae</taxon>
        <taxon>Cephalotus</taxon>
    </lineage>
</organism>
<name>A0A1Q3BHQ2_CEPFO</name>
<dbReference type="Proteomes" id="UP000187406">
    <property type="component" value="Unassembled WGS sequence"/>
</dbReference>
<evidence type="ECO:0000313" key="5">
    <source>
        <dbReference type="Proteomes" id="UP000187406"/>
    </source>
</evidence>
<dbReference type="InParanoid" id="A0A1Q3BHQ2"/>
<keyword evidence="1" id="KW-0862">Zinc</keyword>
<dbReference type="InterPro" id="IPR001878">
    <property type="entry name" value="Znf_CCHC"/>
</dbReference>
<keyword evidence="1" id="KW-0863">Zinc-finger</keyword>
<keyword evidence="5" id="KW-1185">Reference proteome</keyword>
<dbReference type="PROSITE" id="PS50158">
    <property type="entry name" value="ZF_CCHC"/>
    <property type="match status" value="2"/>
</dbReference>
<dbReference type="SUPFAM" id="SSF57756">
    <property type="entry name" value="Retrovirus zinc finger-like domains"/>
    <property type="match status" value="1"/>
</dbReference>